<dbReference type="PANTHER" id="PTHR22916">
    <property type="entry name" value="GLYCOSYLTRANSFERASE"/>
    <property type="match status" value="1"/>
</dbReference>
<dbReference type="KEGG" id="ddo:I597_0652"/>
<keyword evidence="2" id="KW-0808">Transferase</keyword>
<organism evidence="2 3">
    <name type="scientific">Dokdonia donghaensis DSW-1</name>
    <dbReference type="NCBI Taxonomy" id="1300343"/>
    <lineage>
        <taxon>Bacteria</taxon>
        <taxon>Pseudomonadati</taxon>
        <taxon>Bacteroidota</taxon>
        <taxon>Flavobacteriia</taxon>
        <taxon>Flavobacteriales</taxon>
        <taxon>Flavobacteriaceae</taxon>
        <taxon>Dokdonia</taxon>
    </lineage>
</organism>
<dbReference type="PATRIC" id="fig|1300343.5.peg.662"/>
<evidence type="ECO:0000313" key="3">
    <source>
        <dbReference type="Proteomes" id="UP000030140"/>
    </source>
</evidence>
<protein>
    <submittedName>
        <fullName evidence="2">Glycosyl transferase</fullName>
    </submittedName>
</protein>
<dbReference type="Gene3D" id="3.90.550.10">
    <property type="entry name" value="Spore Coat Polysaccharide Biosynthesis Protein SpsA, Chain A"/>
    <property type="match status" value="1"/>
</dbReference>
<comment type="caution">
    <text evidence="2">The sequence shown here is derived from an EMBL/GenBank/DDBJ whole genome shotgun (WGS) entry which is preliminary data.</text>
</comment>
<dbReference type="Pfam" id="PF00535">
    <property type="entry name" value="Glycos_transf_2"/>
    <property type="match status" value="1"/>
</dbReference>
<dbReference type="GO" id="GO:0016758">
    <property type="term" value="F:hexosyltransferase activity"/>
    <property type="evidence" value="ECO:0007669"/>
    <property type="project" value="UniProtKB-ARBA"/>
</dbReference>
<evidence type="ECO:0000259" key="1">
    <source>
        <dbReference type="Pfam" id="PF00535"/>
    </source>
</evidence>
<keyword evidence="3" id="KW-1185">Reference proteome</keyword>
<sequence length="264" mass="30222">MKKPTSHTPQSLVSIITPLYNAARFIQACSASIQAQTYQNWEHIIVDDASTDGSLSLAKELASTDSRIRVVTLSRNKGAAYARNKATELASGDYIAFLDADDLWHPEKLSKQIAFMQKHNCAVSYTSYIHIDDEGIPLGKRINAMSSLTYSKQHKNNYIGNLTGVYNASLIGKISAPSIRKRQDWALWLEAIKRSNKEALGLQEDLAFYRIREGSMSANKVQLVKYNFKFYNQHLEYSWFKSAYWLGIFLMEYFFVRPKYIEIY</sequence>
<evidence type="ECO:0000313" key="2">
    <source>
        <dbReference type="EMBL" id="KGO06948.1"/>
    </source>
</evidence>
<dbReference type="InterPro" id="IPR001173">
    <property type="entry name" value="Glyco_trans_2-like"/>
</dbReference>
<dbReference type="CDD" id="cd00761">
    <property type="entry name" value="Glyco_tranf_GTA_type"/>
    <property type="match status" value="1"/>
</dbReference>
<gene>
    <name evidence="2" type="ORF">NV36_08910</name>
</gene>
<dbReference type="RefSeq" id="WP_035326261.1">
    <property type="nucleotide sequence ID" value="NZ_CP015125.1"/>
</dbReference>
<dbReference type="AlphaFoldDB" id="A0A0A2GWP6"/>
<reference evidence="2 3" key="1">
    <citation type="submission" date="2014-10" db="EMBL/GenBank/DDBJ databases">
        <title>Draft genome sequence of the proteorhodopsin-containing marine bacterium Dokdonia donghaensis.</title>
        <authorList>
            <person name="Gomez-Consarnau L."/>
            <person name="Gonzalez J.M."/>
            <person name="Riedel T."/>
            <person name="Jaenicke S."/>
            <person name="Wagner-Doebler I."/>
            <person name="Fuhrman J.A."/>
        </authorList>
    </citation>
    <scope>NUCLEOTIDE SEQUENCE [LARGE SCALE GENOMIC DNA]</scope>
    <source>
        <strain evidence="2 3">DSW-1</strain>
    </source>
</reference>
<dbReference type="OrthoDB" id="9815829at2"/>
<dbReference type="EMBL" id="JSAQ01000001">
    <property type="protein sequence ID" value="KGO06948.1"/>
    <property type="molecule type" value="Genomic_DNA"/>
</dbReference>
<accession>A0A0A2GWP6</accession>
<feature type="domain" description="Glycosyltransferase 2-like" evidence="1">
    <location>
        <begin position="14"/>
        <end position="156"/>
    </location>
</feature>
<name>A0A0A2GWP6_9FLAO</name>
<dbReference type="PANTHER" id="PTHR22916:SF3">
    <property type="entry name" value="UDP-GLCNAC:BETAGAL BETA-1,3-N-ACETYLGLUCOSAMINYLTRANSFERASE-LIKE PROTEIN 1"/>
    <property type="match status" value="1"/>
</dbReference>
<proteinExistence type="predicted"/>
<dbReference type="InterPro" id="IPR029044">
    <property type="entry name" value="Nucleotide-diphossugar_trans"/>
</dbReference>
<dbReference type="Proteomes" id="UP000030140">
    <property type="component" value="Unassembled WGS sequence"/>
</dbReference>
<dbReference type="SUPFAM" id="SSF53448">
    <property type="entry name" value="Nucleotide-diphospho-sugar transferases"/>
    <property type="match status" value="1"/>
</dbReference>